<dbReference type="Pfam" id="PF00535">
    <property type="entry name" value="Glycos_transf_2"/>
    <property type="match status" value="1"/>
</dbReference>
<dbReference type="InterPro" id="IPR029044">
    <property type="entry name" value="Nucleotide-diphossugar_trans"/>
</dbReference>
<evidence type="ECO:0000313" key="7">
    <source>
        <dbReference type="EMBL" id="PXW69546.1"/>
    </source>
</evidence>
<sequence>MNRVTLMIPALNEARALPATIANVAALDPQPDEILLVDGDSDDDTLALAIAAGWRTMVSPTRGRGPQINFGVDQAQGEVICILHADSLLPTDAIAHVRAVLQDPRISLATFMPIIRGKKTRWFTTAHNWWKTYYPAITHPHLFVRGVRLLFGDHAMFFRRADFLRIGGIPADATIMEEADLCIGFARIGKLKMTRKPVITSDRRIAAWGPLKANYIYLKVGLAWTFGMRHRLKDMYPDIR</sequence>
<keyword evidence="5" id="KW-0472">Membrane</keyword>
<reference evidence="7 8" key="1">
    <citation type="submission" date="2018-05" db="EMBL/GenBank/DDBJ databases">
        <title>Genomic Encyclopedia of Type Strains, Phase IV (KMG-IV): sequencing the most valuable type-strain genomes for metagenomic binning, comparative biology and taxonomic classification.</title>
        <authorList>
            <person name="Goeker M."/>
        </authorList>
    </citation>
    <scope>NUCLEOTIDE SEQUENCE [LARGE SCALE GENOMIC DNA]</scope>
    <source>
        <strain evidence="7 8">DSM 3183</strain>
    </source>
</reference>
<keyword evidence="3" id="KW-0328">Glycosyltransferase</keyword>
<dbReference type="PANTHER" id="PTHR43646">
    <property type="entry name" value="GLYCOSYLTRANSFERASE"/>
    <property type="match status" value="1"/>
</dbReference>
<evidence type="ECO:0000256" key="4">
    <source>
        <dbReference type="ARBA" id="ARBA00022679"/>
    </source>
</evidence>
<gene>
    <name evidence="7" type="ORF">C7451_11665</name>
</gene>
<keyword evidence="2" id="KW-1003">Cell membrane</keyword>
<accession>A0A2V3UQW5</accession>
<feature type="domain" description="Glycosyltransferase 2-like" evidence="6">
    <location>
        <begin position="6"/>
        <end position="161"/>
    </location>
</feature>
<name>A0A2V3UQW5_9SPHN</name>
<evidence type="ECO:0000256" key="1">
    <source>
        <dbReference type="ARBA" id="ARBA00004236"/>
    </source>
</evidence>
<dbReference type="InterPro" id="IPR001173">
    <property type="entry name" value="Glyco_trans_2-like"/>
</dbReference>
<dbReference type="OrthoDB" id="3177103at2"/>
<dbReference type="PANTHER" id="PTHR43646:SF2">
    <property type="entry name" value="GLYCOSYLTRANSFERASE 2-LIKE DOMAIN-CONTAINING PROTEIN"/>
    <property type="match status" value="1"/>
</dbReference>
<dbReference type="Proteomes" id="UP000248014">
    <property type="component" value="Unassembled WGS sequence"/>
</dbReference>
<organism evidence="7 8">
    <name type="scientific">Blastomonas natatoria</name>
    <dbReference type="NCBI Taxonomy" id="34015"/>
    <lineage>
        <taxon>Bacteria</taxon>
        <taxon>Pseudomonadati</taxon>
        <taxon>Pseudomonadota</taxon>
        <taxon>Alphaproteobacteria</taxon>
        <taxon>Sphingomonadales</taxon>
        <taxon>Sphingomonadaceae</taxon>
        <taxon>Blastomonas</taxon>
    </lineage>
</organism>
<dbReference type="Gene3D" id="3.90.550.10">
    <property type="entry name" value="Spore Coat Polysaccharide Biosynthesis Protein SpsA, Chain A"/>
    <property type="match status" value="1"/>
</dbReference>
<evidence type="ECO:0000256" key="3">
    <source>
        <dbReference type="ARBA" id="ARBA00022676"/>
    </source>
</evidence>
<evidence type="ECO:0000256" key="5">
    <source>
        <dbReference type="ARBA" id="ARBA00023136"/>
    </source>
</evidence>
<evidence type="ECO:0000259" key="6">
    <source>
        <dbReference type="Pfam" id="PF00535"/>
    </source>
</evidence>
<dbReference type="SUPFAM" id="SSF53448">
    <property type="entry name" value="Nucleotide-diphospho-sugar transferases"/>
    <property type="match status" value="1"/>
</dbReference>
<protein>
    <submittedName>
        <fullName evidence="7">Glycosyl transferase family 2</fullName>
    </submittedName>
</protein>
<evidence type="ECO:0000256" key="2">
    <source>
        <dbReference type="ARBA" id="ARBA00022475"/>
    </source>
</evidence>
<keyword evidence="4 7" id="KW-0808">Transferase</keyword>
<comment type="caution">
    <text evidence="7">The sequence shown here is derived from an EMBL/GenBank/DDBJ whole genome shotgun (WGS) entry which is preliminary data.</text>
</comment>
<dbReference type="GO" id="GO:0016757">
    <property type="term" value="F:glycosyltransferase activity"/>
    <property type="evidence" value="ECO:0007669"/>
    <property type="project" value="UniProtKB-KW"/>
</dbReference>
<dbReference type="EMBL" id="QJJM01000016">
    <property type="protein sequence ID" value="PXW69546.1"/>
    <property type="molecule type" value="Genomic_DNA"/>
</dbReference>
<evidence type="ECO:0000313" key="8">
    <source>
        <dbReference type="Proteomes" id="UP000248014"/>
    </source>
</evidence>
<comment type="subcellular location">
    <subcellularLocation>
        <location evidence="1">Cell membrane</location>
    </subcellularLocation>
</comment>
<proteinExistence type="predicted"/>
<keyword evidence="8" id="KW-1185">Reference proteome</keyword>
<dbReference type="AlphaFoldDB" id="A0A2V3UQW5"/>
<dbReference type="RefSeq" id="WP_110300080.1">
    <property type="nucleotide sequence ID" value="NZ_QJJM01000016.1"/>
</dbReference>
<dbReference type="GO" id="GO:0005886">
    <property type="term" value="C:plasma membrane"/>
    <property type="evidence" value="ECO:0007669"/>
    <property type="project" value="UniProtKB-SubCell"/>
</dbReference>